<keyword evidence="2" id="KW-1185">Reference proteome</keyword>
<dbReference type="Proteomes" id="UP001055439">
    <property type="component" value="Chromosome 2"/>
</dbReference>
<dbReference type="EMBL" id="CP097504">
    <property type="protein sequence ID" value="URD87174.1"/>
    <property type="molecule type" value="Genomic_DNA"/>
</dbReference>
<proteinExistence type="predicted"/>
<name>A0A9E7F0A1_9LILI</name>
<sequence length="180" mass="20747">MSQPAEMHSRVHKHKFKAKQEEAAVFTLDEWERTKGMKLKPMMTGEKQDTSRDEELARQLQNQLDLENFNASTGHSEAEQIRRSMFSFGGAEERKNDGRDGFCAYNFLHIHCDYYTSAVLKDHGIFLSSSYEEVNISLLAIRYFFAAPHVLRFLHTALQVNGAANNQMAYVICGEWFVEM</sequence>
<gene>
    <name evidence="1" type="ORF">MUK42_27657</name>
</gene>
<dbReference type="OrthoDB" id="2190844at2759"/>
<evidence type="ECO:0000313" key="2">
    <source>
        <dbReference type="Proteomes" id="UP001055439"/>
    </source>
</evidence>
<organism evidence="1 2">
    <name type="scientific">Musa troglodytarum</name>
    <name type="common">fe'i banana</name>
    <dbReference type="NCBI Taxonomy" id="320322"/>
    <lineage>
        <taxon>Eukaryota</taxon>
        <taxon>Viridiplantae</taxon>
        <taxon>Streptophyta</taxon>
        <taxon>Embryophyta</taxon>
        <taxon>Tracheophyta</taxon>
        <taxon>Spermatophyta</taxon>
        <taxon>Magnoliopsida</taxon>
        <taxon>Liliopsida</taxon>
        <taxon>Zingiberales</taxon>
        <taxon>Musaceae</taxon>
        <taxon>Musa</taxon>
    </lineage>
</organism>
<protein>
    <submittedName>
        <fullName evidence="1">ADP,ATP carrier protein 1</fullName>
    </submittedName>
</protein>
<dbReference type="AlphaFoldDB" id="A0A9E7F0A1"/>
<accession>A0A9E7F0A1</accession>
<evidence type="ECO:0000313" key="1">
    <source>
        <dbReference type="EMBL" id="URD87174.1"/>
    </source>
</evidence>
<reference evidence="1" key="1">
    <citation type="submission" date="2022-05" db="EMBL/GenBank/DDBJ databases">
        <title>The Musa troglodytarum L. genome provides insights into the mechanism of non-climacteric behaviour and enrichment of carotenoids.</title>
        <authorList>
            <person name="Wang J."/>
        </authorList>
    </citation>
    <scope>NUCLEOTIDE SEQUENCE</scope>
    <source>
        <tissue evidence="1">Leaf</tissue>
    </source>
</reference>